<evidence type="ECO:0000256" key="8">
    <source>
        <dbReference type="ARBA" id="ARBA00023242"/>
    </source>
</evidence>
<evidence type="ECO:0000256" key="7">
    <source>
        <dbReference type="ARBA" id="ARBA00023054"/>
    </source>
</evidence>
<comment type="caution">
    <text evidence="13">The sequence shown here is derived from an EMBL/GenBank/DDBJ whole genome shotgun (WGS) entry which is preliminary data.</text>
</comment>
<keyword evidence="4" id="KW-0813">Transport</keyword>
<name>A0A8T2JC31_9PIPI</name>
<dbReference type="Pfam" id="PF25239">
    <property type="entry name" value="WHD_CHMP7"/>
    <property type="match status" value="1"/>
</dbReference>
<evidence type="ECO:0000256" key="1">
    <source>
        <dbReference type="ARBA" id="ARBA00004259"/>
    </source>
</evidence>
<evidence type="ECO:0000259" key="12">
    <source>
        <dbReference type="Pfam" id="PF25239"/>
    </source>
</evidence>
<evidence type="ECO:0000256" key="11">
    <source>
        <dbReference type="SAM" id="Coils"/>
    </source>
</evidence>
<evidence type="ECO:0000313" key="14">
    <source>
        <dbReference type="Proteomes" id="UP000812440"/>
    </source>
</evidence>
<proteinExistence type="inferred from homology"/>
<keyword evidence="8" id="KW-0539">Nucleus</keyword>
<dbReference type="Proteomes" id="UP000812440">
    <property type="component" value="Chromosome 3"/>
</dbReference>
<evidence type="ECO:0000256" key="6">
    <source>
        <dbReference type="ARBA" id="ARBA00022927"/>
    </source>
</evidence>
<dbReference type="Pfam" id="PF03357">
    <property type="entry name" value="Snf7"/>
    <property type="match status" value="1"/>
</dbReference>
<keyword evidence="14" id="KW-1185">Reference proteome</keyword>
<evidence type="ECO:0000256" key="9">
    <source>
        <dbReference type="ARBA" id="ARBA00041077"/>
    </source>
</evidence>
<keyword evidence="6" id="KW-0653">Protein transport</keyword>
<dbReference type="GO" id="GO:0032511">
    <property type="term" value="P:late endosome to vacuole transport via multivesicular body sorting pathway"/>
    <property type="evidence" value="ECO:0007669"/>
    <property type="project" value="TreeGrafter"/>
</dbReference>
<feature type="domain" description="CHMP7 winged helix" evidence="12">
    <location>
        <begin position="143"/>
        <end position="208"/>
    </location>
</feature>
<evidence type="ECO:0000313" key="13">
    <source>
        <dbReference type="EMBL" id="KAG8441137.1"/>
    </source>
</evidence>
<comment type="similarity">
    <text evidence="3">Belongs to the SNF7 family.</text>
</comment>
<feature type="coiled-coil region" evidence="11">
    <location>
        <begin position="233"/>
        <end position="300"/>
    </location>
</feature>
<dbReference type="OrthoDB" id="10250120at2759"/>
<dbReference type="AlphaFoldDB" id="A0A8T2JC31"/>
<dbReference type="GO" id="GO:0000815">
    <property type="term" value="C:ESCRT III complex"/>
    <property type="evidence" value="ECO:0007669"/>
    <property type="project" value="TreeGrafter"/>
</dbReference>
<evidence type="ECO:0000256" key="5">
    <source>
        <dbReference type="ARBA" id="ARBA00022490"/>
    </source>
</evidence>
<dbReference type="Pfam" id="PF25880">
    <property type="entry name" value="WHD_CHMP7_1st"/>
    <property type="match status" value="1"/>
</dbReference>
<protein>
    <recommendedName>
        <fullName evidence="9">Charged multivesicular body protein 7</fullName>
    </recommendedName>
    <alternativeName>
        <fullName evidence="10">Chromatin-modifying protein 7</fullName>
    </alternativeName>
</protein>
<dbReference type="GO" id="GO:0006900">
    <property type="term" value="P:vesicle budding from membrane"/>
    <property type="evidence" value="ECO:0007669"/>
    <property type="project" value="TreeGrafter"/>
</dbReference>
<dbReference type="GO" id="GO:0009898">
    <property type="term" value="C:cytoplasmic side of plasma membrane"/>
    <property type="evidence" value="ECO:0007669"/>
    <property type="project" value="TreeGrafter"/>
</dbReference>
<accession>A0A8T2JC31</accession>
<dbReference type="Gene3D" id="1.10.287.1060">
    <property type="entry name" value="ESAT-6-like"/>
    <property type="match status" value="1"/>
</dbReference>
<dbReference type="GO" id="GO:0005635">
    <property type="term" value="C:nuclear envelope"/>
    <property type="evidence" value="ECO:0007669"/>
    <property type="project" value="UniProtKB-SubCell"/>
</dbReference>
<dbReference type="InterPro" id="IPR005024">
    <property type="entry name" value="Snf7_fam"/>
</dbReference>
<evidence type="ECO:0000256" key="4">
    <source>
        <dbReference type="ARBA" id="ARBA00022448"/>
    </source>
</evidence>
<keyword evidence="5" id="KW-0963">Cytoplasm</keyword>
<comment type="subcellular location">
    <subcellularLocation>
        <location evidence="2">Cytoplasm</location>
    </subcellularLocation>
    <subcellularLocation>
        <location evidence="1">Nucleus envelope</location>
    </subcellularLocation>
</comment>
<dbReference type="InterPro" id="IPR057471">
    <property type="entry name" value="CHMP7_WHD"/>
</dbReference>
<dbReference type="PANTHER" id="PTHR22761">
    <property type="entry name" value="CHARGED MULTIVESICULAR BODY PROTEIN"/>
    <property type="match status" value="1"/>
</dbReference>
<dbReference type="EMBL" id="JAACNH010000006">
    <property type="protein sequence ID" value="KAG8441137.1"/>
    <property type="molecule type" value="Genomic_DNA"/>
</dbReference>
<dbReference type="GO" id="GO:0015031">
    <property type="term" value="P:protein transport"/>
    <property type="evidence" value="ECO:0007669"/>
    <property type="project" value="UniProtKB-KW"/>
</dbReference>
<gene>
    <name evidence="13" type="ORF">GDO86_006763</name>
</gene>
<sequence>MAPLAPCPPEWEDDERMSFLFSAFKQTRDVNSSDWDGKMNFWIPLILKHTQSQGHLTVTLSQLERDFMRKDSVPMGLRTVMQEMLRHGKLQKEADFVTNVSSGWLEWGMKKLIIKPIRWTIGAVLGDQIGPNEPLVVPPVTKDLAALVLQRYNSSPLRSLPLLCEEDVRSLCAEICPNPSTLNLVLLQLQGDKKICIFERLGEKLVKFVRGSCGQVAPVSESDLGIYELRKSEKLLSERLNRASEESDRLTEEARSFIRVQNKQQALRSLRKRKLIERRIAELQNKLDTVQNILERIATAETDRKVISAYQAGVSALRLALKDVSLEKAENLVDQIQEYCDLQDDLSQTLSGQSIGGDADLDSEDLERELNDILQNQDIVTGLPDVPTSPVITSPQKPVEWLRDQGETAEQTEFF</sequence>
<evidence type="ECO:0000256" key="10">
    <source>
        <dbReference type="ARBA" id="ARBA00041629"/>
    </source>
</evidence>
<organism evidence="13 14">
    <name type="scientific">Hymenochirus boettgeri</name>
    <name type="common">Congo dwarf clawed frog</name>
    <dbReference type="NCBI Taxonomy" id="247094"/>
    <lineage>
        <taxon>Eukaryota</taxon>
        <taxon>Metazoa</taxon>
        <taxon>Chordata</taxon>
        <taxon>Craniata</taxon>
        <taxon>Vertebrata</taxon>
        <taxon>Euteleostomi</taxon>
        <taxon>Amphibia</taxon>
        <taxon>Batrachia</taxon>
        <taxon>Anura</taxon>
        <taxon>Pipoidea</taxon>
        <taxon>Pipidae</taxon>
        <taxon>Pipinae</taxon>
        <taxon>Hymenochirus</taxon>
    </lineage>
</organism>
<evidence type="ECO:0000256" key="2">
    <source>
        <dbReference type="ARBA" id="ARBA00004496"/>
    </source>
</evidence>
<dbReference type="GO" id="GO:0005771">
    <property type="term" value="C:multivesicular body"/>
    <property type="evidence" value="ECO:0007669"/>
    <property type="project" value="TreeGrafter"/>
</dbReference>
<dbReference type="PANTHER" id="PTHR22761:SF21">
    <property type="entry name" value="CHARGED MULTIVESICULAR BODY PROTEIN 7"/>
    <property type="match status" value="1"/>
</dbReference>
<keyword evidence="7 11" id="KW-0175">Coiled coil</keyword>
<reference evidence="13" key="1">
    <citation type="thesis" date="2020" institute="ProQuest LLC" country="789 East Eisenhower Parkway, Ann Arbor, MI, USA">
        <title>Comparative Genomics and Chromosome Evolution.</title>
        <authorList>
            <person name="Mudd A.B."/>
        </authorList>
    </citation>
    <scope>NUCLEOTIDE SEQUENCE</scope>
    <source>
        <strain evidence="13">Female2</strain>
        <tissue evidence="13">Blood</tissue>
    </source>
</reference>
<evidence type="ECO:0000256" key="3">
    <source>
        <dbReference type="ARBA" id="ARBA00006190"/>
    </source>
</evidence>